<dbReference type="EMBL" id="WPHM01000023">
    <property type="protein sequence ID" value="MUZ60889.1"/>
    <property type="molecule type" value="Genomic_DNA"/>
</dbReference>
<reference evidence="2 3" key="1">
    <citation type="submission" date="2019-12" db="EMBL/GenBank/DDBJ databases">
        <title>Whole-genome sequencing of Allorhizobium vitis.</title>
        <authorList>
            <person name="Gan H.M."/>
            <person name="Szegedi E."/>
            <person name="Burr T."/>
            <person name="Savka M.A."/>
        </authorList>
    </citation>
    <scope>NUCLEOTIDE SEQUENCE [LARGE SCALE GENOMIC DNA]</scope>
    <source>
        <strain evidence="2 3">CG989</strain>
    </source>
</reference>
<comment type="caution">
    <text evidence="2">The sequence shown here is derived from an EMBL/GenBank/DDBJ whole genome shotgun (WGS) entry which is preliminary data.</text>
</comment>
<name>A0AAE4WID5_AGRVI</name>
<evidence type="ECO:0000313" key="3">
    <source>
        <dbReference type="Proteomes" id="UP000436692"/>
    </source>
</evidence>
<dbReference type="AlphaFoldDB" id="A0AAE4WID5"/>
<accession>A0AAE4WID5</accession>
<proteinExistence type="predicted"/>
<sequence>MANVPYANLSAVLTAIKGKTTAIESTEPKELHDIRTGTFAVGTNNQYFTNLDFVNGMLRDQSMYTWYPLLLTFQDERFTLEQCCALVHRFDYAYSNYLRYSGLQEMGAFAEAITKHLPTASSRGEAVEAVKAFLGYLNRLAAWSFHYFPWSIGKHLTYETPEGSIAALADLSRRVKINEGQKVRLTWQPLGISVIAYLATKENPELCNDLIEALPFTVVQDHAVVSGESMYAWAPVVSTSPVHVKERQCDAPVGRIRYSQGTGNKVIVQYGEVTEDIATPVLGEILPQYAEDLAKVGQAVLESTFETKAVITFTAEILE</sequence>
<evidence type="ECO:0000259" key="1">
    <source>
        <dbReference type="Pfam" id="PF18631"/>
    </source>
</evidence>
<dbReference type="Pfam" id="PF18631">
    <property type="entry name" value="Cucumopine_C"/>
    <property type="match status" value="1"/>
</dbReference>
<dbReference type="InterPro" id="IPR040602">
    <property type="entry name" value="Cucumopine_C"/>
</dbReference>
<gene>
    <name evidence="2" type="ORF">GOZ95_26010</name>
</gene>
<feature type="domain" description="Cucumopine synthase C-terminal helical bundle" evidence="1">
    <location>
        <begin position="10"/>
        <end position="146"/>
    </location>
</feature>
<evidence type="ECO:0000313" key="2">
    <source>
        <dbReference type="EMBL" id="MUZ60889.1"/>
    </source>
</evidence>
<dbReference type="Gene3D" id="2.40.100.20">
    <property type="match status" value="1"/>
</dbReference>
<protein>
    <recommendedName>
        <fullName evidence="1">Cucumopine synthase C-terminal helical bundle domain-containing protein</fullName>
    </recommendedName>
</protein>
<dbReference type="Proteomes" id="UP000436692">
    <property type="component" value="Unassembled WGS sequence"/>
</dbReference>
<organism evidence="2 3">
    <name type="scientific">Agrobacterium vitis</name>
    <name type="common">Rhizobium vitis</name>
    <dbReference type="NCBI Taxonomy" id="373"/>
    <lineage>
        <taxon>Bacteria</taxon>
        <taxon>Pseudomonadati</taxon>
        <taxon>Pseudomonadota</taxon>
        <taxon>Alphaproteobacteria</taxon>
        <taxon>Hyphomicrobiales</taxon>
        <taxon>Rhizobiaceae</taxon>
        <taxon>Rhizobium/Agrobacterium group</taxon>
        <taxon>Agrobacterium</taxon>
    </lineage>
</organism>